<protein>
    <submittedName>
        <fullName evidence="2">Uncharacterized protein</fullName>
    </submittedName>
</protein>
<reference evidence="2 3" key="1">
    <citation type="submission" date="2016-08" db="EMBL/GenBank/DDBJ databases">
        <title>Whole genome shotgun sequence of Pichia membranifaciens KS47-1.</title>
        <authorList>
            <person name="Konishi M."/>
            <person name="Ishida M."/>
            <person name="Arakawa T."/>
            <person name="Kato Y."/>
            <person name="Horiuchi J."/>
        </authorList>
    </citation>
    <scope>NUCLEOTIDE SEQUENCE [LARGE SCALE GENOMIC DNA]</scope>
    <source>
        <strain evidence="2 3">KS47-1</strain>
    </source>
</reference>
<keyword evidence="3" id="KW-1185">Reference proteome</keyword>
<proteinExistence type="predicted"/>
<evidence type="ECO:0000313" key="2">
    <source>
        <dbReference type="EMBL" id="GAV27564.1"/>
    </source>
</evidence>
<name>A0A1Q2YDF9_9ASCO</name>
<sequence length="202" mass="21779">MSIIDHVVKHEVVDAQTGEDVPPAVSFKKDAKGHAEVGASPTYECFAEYIVQVPDQEAEDEQGEGEDQQLVLLASDLWVWDALLCGFHCFVYDAEVQDCVERLVEDGVSVYVDVSVREEGGDEEGADIGEQVPRFGPVPAPDVAEGDGGDPDHRQFVHKLVLVPEGGVEHEAADPDRGEAQGYEDVQEAVAVFEGGVDVVSC</sequence>
<comment type="caution">
    <text evidence="2">The sequence shown here is derived from an EMBL/GenBank/DDBJ whole genome shotgun (WGS) entry which is preliminary data.</text>
</comment>
<accession>A0A1Q2YDF9</accession>
<dbReference type="Proteomes" id="UP000186136">
    <property type="component" value="Unassembled WGS sequence"/>
</dbReference>
<dbReference type="AlphaFoldDB" id="A0A1Q2YDF9"/>
<gene>
    <name evidence="2" type="ORF">PMKS-001032</name>
</gene>
<evidence type="ECO:0000256" key="1">
    <source>
        <dbReference type="SAM" id="MobiDB-lite"/>
    </source>
</evidence>
<evidence type="ECO:0000313" key="3">
    <source>
        <dbReference type="Proteomes" id="UP000186136"/>
    </source>
</evidence>
<feature type="region of interest" description="Disordered" evidence="1">
    <location>
        <begin position="119"/>
        <end position="150"/>
    </location>
</feature>
<organism evidence="2 3">
    <name type="scientific">Pichia membranifaciens</name>
    <dbReference type="NCBI Taxonomy" id="4926"/>
    <lineage>
        <taxon>Eukaryota</taxon>
        <taxon>Fungi</taxon>
        <taxon>Dikarya</taxon>
        <taxon>Ascomycota</taxon>
        <taxon>Saccharomycotina</taxon>
        <taxon>Pichiomycetes</taxon>
        <taxon>Pichiales</taxon>
        <taxon>Pichiaceae</taxon>
        <taxon>Pichia</taxon>
    </lineage>
</organism>
<dbReference type="EMBL" id="BDGI01000041">
    <property type="protein sequence ID" value="GAV27564.1"/>
    <property type="molecule type" value="Genomic_DNA"/>
</dbReference>